<gene>
    <name evidence="1" type="ORF">FA047_02785</name>
</gene>
<dbReference type="Gene3D" id="3.40.30.10">
    <property type="entry name" value="Glutaredoxin"/>
    <property type="match status" value="1"/>
</dbReference>
<dbReference type="AlphaFoldDB" id="A0A4U1CMD9"/>
<organism evidence="1 2">
    <name type="scientific">Pedobacter frigoris</name>
    <dbReference type="NCBI Taxonomy" id="2571272"/>
    <lineage>
        <taxon>Bacteria</taxon>
        <taxon>Pseudomonadati</taxon>
        <taxon>Bacteroidota</taxon>
        <taxon>Sphingobacteriia</taxon>
        <taxon>Sphingobacteriales</taxon>
        <taxon>Sphingobacteriaceae</taxon>
        <taxon>Pedobacter</taxon>
    </lineage>
</organism>
<dbReference type="OrthoDB" id="6398367at2"/>
<sequence length="169" mass="19251">MGRIFTIVILLFTMNANSQNLNKKIEDISRGKTVMINKCTRDALISFPDMKPQYDIEYPTYKPDSVTISRLIPLITEKKVTIVLGTWCGDSKLQVPRFIKLMDVLKVNENDITFICVNGAKKAENGLIDNLNITNVPTFILYEKEEELGRIIESPKTSLENDLLLILEK</sequence>
<reference evidence="1 2" key="1">
    <citation type="submission" date="2019-04" db="EMBL/GenBank/DDBJ databases">
        <title>Pedobacter sp. RP-3-15 sp. nov., isolated from Arctic soil.</title>
        <authorList>
            <person name="Dahal R.H."/>
            <person name="Kim D.-U."/>
        </authorList>
    </citation>
    <scope>NUCLEOTIDE SEQUENCE [LARGE SCALE GENOMIC DNA]</scope>
    <source>
        <strain evidence="1 2">RP-3-15</strain>
    </source>
</reference>
<evidence type="ECO:0000313" key="1">
    <source>
        <dbReference type="EMBL" id="TKC09037.1"/>
    </source>
</evidence>
<evidence type="ECO:0000313" key="2">
    <source>
        <dbReference type="Proteomes" id="UP000307244"/>
    </source>
</evidence>
<keyword evidence="2" id="KW-1185">Reference proteome</keyword>
<name>A0A4U1CMD9_9SPHI</name>
<dbReference type="InterPro" id="IPR036249">
    <property type="entry name" value="Thioredoxin-like_sf"/>
</dbReference>
<proteinExistence type="predicted"/>
<dbReference type="Proteomes" id="UP000307244">
    <property type="component" value="Unassembled WGS sequence"/>
</dbReference>
<accession>A0A4U1CMD9</accession>
<comment type="caution">
    <text evidence="1">The sequence shown here is derived from an EMBL/GenBank/DDBJ whole genome shotgun (WGS) entry which is preliminary data.</text>
</comment>
<protein>
    <submittedName>
        <fullName evidence="1">Thioredoxin family protein</fullName>
    </submittedName>
</protein>
<dbReference type="SUPFAM" id="SSF52833">
    <property type="entry name" value="Thioredoxin-like"/>
    <property type="match status" value="1"/>
</dbReference>
<dbReference type="CDD" id="cd02947">
    <property type="entry name" value="TRX_family"/>
    <property type="match status" value="1"/>
</dbReference>
<dbReference type="EMBL" id="SWBQ01000001">
    <property type="protein sequence ID" value="TKC09037.1"/>
    <property type="molecule type" value="Genomic_DNA"/>
</dbReference>